<dbReference type="InterPro" id="IPR013096">
    <property type="entry name" value="Cupin_2"/>
</dbReference>
<dbReference type="HOGENOM" id="CLU_119066_0_0_7"/>
<feature type="domain" description="Cupin type-2" evidence="2">
    <location>
        <begin position="47"/>
        <end position="117"/>
    </location>
</feature>
<dbReference type="InterPro" id="IPR051610">
    <property type="entry name" value="GPI/OXD"/>
</dbReference>
<dbReference type="CDD" id="cd02224">
    <property type="entry name" value="cupin_SPO2919-like"/>
    <property type="match status" value="1"/>
</dbReference>
<keyword evidence="1" id="KW-0479">Metal-binding</keyword>
<dbReference type="InterPro" id="IPR011051">
    <property type="entry name" value="RmlC_Cupin_sf"/>
</dbReference>
<proteinExistence type="predicted"/>
<dbReference type="PANTHER" id="PTHR35848">
    <property type="entry name" value="OXALATE-BINDING PROTEIN"/>
    <property type="match status" value="1"/>
</dbReference>
<keyword evidence="4" id="KW-1185">Reference proteome</keyword>
<dbReference type="GO" id="GO:0046872">
    <property type="term" value="F:metal ion binding"/>
    <property type="evidence" value="ECO:0007669"/>
    <property type="project" value="UniProtKB-KW"/>
</dbReference>
<dbReference type="Gene3D" id="2.60.120.10">
    <property type="entry name" value="Jelly Rolls"/>
    <property type="match status" value="1"/>
</dbReference>
<gene>
    <name evidence="3" type="ordered locus">A2cp1_1030</name>
</gene>
<dbReference type="SUPFAM" id="SSF51182">
    <property type="entry name" value="RmlC-like cupins"/>
    <property type="match status" value="1"/>
</dbReference>
<dbReference type="RefSeq" id="WP_012632375.1">
    <property type="nucleotide sequence ID" value="NC_011891.1"/>
</dbReference>
<dbReference type="PANTHER" id="PTHR35848:SF6">
    <property type="entry name" value="CUPIN TYPE-2 DOMAIN-CONTAINING PROTEIN"/>
    <property type="match status" value="1"/>
</dbReference>
<reference evidence="3" key="1">
    <citation type="submission" date="2009-01" db="EMBL/GenBank/DDBJ databases">
        <title>Complete sequence of Anaeromyxobacter dehalogenans 2CP-1.</title>
        <authorList>
            <consortium name="US DOE Joint Genome Institute"/>
            <person name="Lucas S."/>
            <person name="Copeland A."/>
            <person name="Lapidus A."/>
            <person name="Glavina del Rio T."/>
            <person name="Dalin E."/>
            <person name="Tice H."/>
            <person name="Bruce D."/>
            <person name="Goodwin L."/>
            <person name="Pitluck S."/>
            <person name="Saunders E."/>
            <person name="Brettin T."/>
            <person name="Detter J.C."/>
            <person name="Han C."/>
            <person name="Larimer F."/>
            <person name="Land M."/>
            <person name="Hauser L."/>
            <person name="Kyrpides N."/>
            <person name="Ovchinnikova G."/>
            <person name="Beliaev A.S."/>
            <person name="Richardson P."/>
        </authorList>
    </citation>
    <scope>NUCLEOTIDE SEQUENCE</scope>
    <source>
        <strain evidence="3">2CP-1</strain>
    </source>
</reference>
<evidence type="ECO:0000256" key="1">
    <source>
        <dbReference type="ARBA" id="ARBA00022723"/>
    </source>
</evidence>
<dbReference type="InterPro" id="IPR014710">
    <property type="entry name" value="RmlC-like_jellyroll"/>
</dbReference>
<dbReference type="KEGG" id="acp:A2cp1_1030"/>
<protein>
    <submittedName>
        <fullName evidence="3">Cupin 2 conserved barrel domain protein</fullName>
    </submittedName>
</protein>
<dbReference type="Proteomes" id="UP000007089">
    <property type="component" value="Chromosome"/>
</dbReference>
<dbReference type="Pfam" id="PF07883">
    <property type="entry name" value="Cupin_2"/>
    <property type="match status" value="1"/>
</dbReference>
<evidence type="ECO:0000313" key="3">
    <source>
        <dbReference type="EMBL" id="ACL64381.1"/>
    </source>
</evidence>
<organism evidence="3 4">
    <name type="scientific">Anaeromyxobacter dehalogenans (strain ATCC BAA-258 / DSM 21875 / 2CP-1)</name>
    <dbReference type="NCBI Taxonomy" id="455488"/>
    <lineage>
        <taxon>Bacteria</taxon>
        <taxon>Pseudomonadati</taxon>
        <taxon>Myxococcota</taxon>
        <taxon>Myxococcia</taxon>
        <taxon>Myxococcales</taxon>
        <taxon>Cystobacterineae</taxon>
        <taxon>Anaeromyxobacteraceae</taxon>
        <taxon>Anaeromyxobacter</taxon>
    </lineage>
</organism>
<evidence type="ECO:0000259" key="2">
    <source>
        <dbReference type="Pfam" id="PF07883"/>
    </source>
</evidence>
<evidence type="ECO:0000313" key="4">
    <source>
        <dbReference type="Proteomes" id="UP000007089"/>
    </source>
</evidence>
<name>B8JF24_ANAD2</name>
<dbReference type="EMBL" id="CP001359">
    <property type="protein sequence ID" value="ACL64381.1"/>
    <property type="molecule type" value="Genomic_DNA"/>
</dbReference>
<accession>B8JF24</accession>
<dbReference type="AlphaFoldDB" id="B8JF24"/>
<sequence length="172" mass="18272">MSSTRRHPHVVNVAEIPQTVAEKGTRFAFRRRQLSAESGGEQLGCSHMELPPGKTAWAHHFHCANEEAIFVIAGSGLLRVGDAEVRVGPGDYVALPAGPGAAHQLRNDGAEPLQYLALSTMLPTDITVYPDSGKVGLFAGAAPGGPKERRYLAGFTARPEGGAWFDGERVDG</sequence>